<evidence type="ECO:0000256" key="2">
    <source>
        <dbReference type="ARBA" id="ARBA00022980"/>
    </source>
</evidence>
<dbReference type="GO" id="GO:0005840">
    <property type="term" value="C:ribosome"/>
    <property type="evidence" value="ECO:0007669"/>
    <property type="project" value="UniProtKB-KW"/>
</dbReference>
<dbReference type="GO" id="GO:1990904">
    <property type="term" value="C:ribonucleoprotein complex"/>
    <property type="evidence" value="ECO:0007669"/>
    <property type="project" value="UniProtKB-KW"/>
</dbReference>
<accession>A0ABD2YCR3</accession>
<evidence type="ECO:0000313" key="5">
    <source>
        <dbReference type="EMBL" id="KAL3503934.1"/>
    </source>
</evidence>
<feature type="region of interest" description="Disordered" evidence="4">
    <location>
        <begin position="195"/>
        <end position="227"/>
    </location>
</feature>
<name>A0ABD2YCR3_9GENT</name>
<dbReference type="PANTHER" id="PTHR11880:SF67">
    <property type="entry name" value="SMALL RIBOSOMAL SUBUNIT PROTEIN US19M"/>
    <property type="match status" value="1"/>
</dbReference>
<dbReference type="PANTHER" id="PTHR11880">
    <property type="entry name" value="RIBOSOMAL PROTEIN S19P FAMILY MEMBER"/>
    <property type="match status" value="1"/>
</dbReference>
<keyword evidence="6" id="KW-1185">Reference proteome</keyword>
<dbReference type="AlphaFoldDB" id="A0ABD2YCR3"/>
<dbReference type="EMBL" id="JBJUIK010000014">
    <property type="protein sequence ID" value="KAL3503934.1"/>
    <property type="molecule type" value="Genomic_DNA"/>
</dbReference>
<keyword evidence="3" id="KW-0687">Ribonucleoprotein</keyword>
<dbReference type="SUPFAM" id="SSF54570">
    <property type="entry name" value="Ribosomal protein S19"/>
    <property type="match status" value="1"/>
</dbReference>
<evidence type="ECO:0000256" key="4">
    <source>
        <dbReference type="SAM" id="MobiDB-lite"/>
    </source>
</evidence>
<comment type="similarity">
    <text evidence="1">Belongs to the universal ribosomal protein uS19 family.</text>
</comment>
<sequence length="227" mass="25923">MKRRTSIIYNEYSTSTDRPSTAPSLSLSPPLLSLQEFEIGLVLSVPLRSLCSLCEASLHRVQDRKECIAEIPKIEKKEYAQFIRFYNCRAKRSLVKEGPRRMKEEKEQFWSRRSFILPEFVDCSVRIYNGKTSARCKITEGKIQVGLVRATAKVTEWKTTGRHPGLEHVVKEAHWAGVLQPCLRGTVECRYHEREVQDTRRRNPGNYSPMCQSLMHPGPGPSSAGEA</sequence>
<gene>
    <name evidence="5" type="ORF">ACH5RR_033775</name>
</gene>
<comment type="caution">
    <text evidence="5">The sequence shown here is derived from an EMBL/GenBank/DDBJ whole genome shotgun (WGS) entry which is preliminary data.</text>
</comment>
<proteinExistence type="inferred from homology"/>
<evidence type="ECO:0000256" key="3">
    <source>
        <dbReference type="ARBA" id="ARBA00023274"/>
    </source>
</evidence>
<dbReference type="Proteomes" id="UP001630127">
    <property type="component" value="Unassembled WGS sequence"/>
</dbReference>
<reference evidence="5 6" key="1">
    <citation type="submission" date="2024-11" db="EMBL/GenBank/DDBJ databases">
        <title>A near-complete genome assembly of Cinchona calisaya.</title>
        <authorList>
            <person name="Lian D.C."/>
            <person name="Zhao X.W."/>
            <person name="Wei L."/>
        </authorList>
    </citation>
    <scope>NUCLEOTIDE SEQUENCE [LARGE SCALE GENOMIC DNA]</scope>
    <source>
        <tissue evidence="5">Nenye</tissue>
    </source>
</reference>
<dbReference type="Gene3D" id="3.30.860.10">
    <property type="entry name" value="30s Ribosomal Protein S19, Chain A"/>
    <property type="match status" value="1"/>
</dbReference>
<evidence type="ECO:0000256" key="1">
    <source>
        <dbReference type="ARBA" id="ARBA00007345"/>
    </source>
</evidence>
<evidence type="ECO:0000313" key="6">
    <source>
        <dbReference type="Proteomes" id="UP001630127"/>
    </source>
</evidence>
<dbReference type="InterPro" id="IPR002222">
    <property type="entry name" value="Ribosomal_uS19"/>
</dbReference>
<protein>
    <submittedName>
        <fullName evidence="5">Uncharacterized protein</fullName>
    </submittedName>
</protein>
<organism evidence="5 6">
    <name type="scientific">Cinchona calisaya</name>
    <dbReference type="NCBI Taxonomy" id="153742"/>
    <lineage>
        <taxon>Eukaryota</taxon>
        <taxon>Viridiplantae</taxon>
        <taxon>Streptophyta</taxon>
        <taxon>Embryophyta</taxon>
        <taxon>Tracheophyta</taxon>
        <taxon>Spermatophyta</taxon>
        <taxon>Magnoliopsida</taxon>
        <taxon>eudicotyledons</taxon>
        <taxon>Gunneridae</taxon>
        <taxon>Pentapetalae</taxon>
        <taxon>asterids</taxon>
        <taxon>lamiids</taxon>
        <taxon>Gentianales</taxon>
        <taxon>Rubiaceae</taxon>
        <taxon>Cinchonoideae</taxon>
        <taxon>Cinchoneae</taxon>
        <taxon>Cinchona</taxon>
    </lineage>
</organism>
<dbReference type="Pfam" id="PF00203">
    <property type="entry name" value="Ribosomal_S19"/>
    <property type="match status" value="1"/>
</dbReference>
<keyword evidence="2" id="KW-0689">Ribosomal protein</keyword>
<feature type="compositionally biased region" description="Polar residues" evidence="4">
    <location>
        <begin position="7"/>
        <end position="18"/>
    </location>
</feature>
<feature type="region of interest" description="Disordered" evidence="4">
    <location>
        <begin position="1"/>
        <end position="23"/>
    </location>
</feature>
<dbReference type="InterPro" id="IPR023575">
    <property type="entry name" value="Ribosomal_uS19_SF"/>
</dbReference>